<keyword evidence="3" id="KW-1185">Reference proteome</keyword>
<proteinExistence type="predicted"/>
<evidence type="ECO:0008006" key="4">
    <source>
        <dbReference type="Google" id="ProtNLM"/>
    </source>
</evidence>
<feature type="compositionally biased region" description="Polar residues" evidence="1">
    <location>
        <begin position="50"/>
        <end position="73"/>
    </location>
</feature>
<evidence type="ECO:0000313" key="3">
    <source>
        <dbReference type="Proteomes" id="UP000076580"/>
    </source>
</evidence>
<name>A0A151GJF8_DRECN</name>
<feature type="region of interest" description="Disordered" evidence="1">
    <location>
        <begin position="365"/>
        <end position="392"/>
    </location>
</feature>
<accession>A0A151GJF8</accession>
<sequence length="435" mass="46219">MDVKAPSEVVVLPREDGVVGDGNPASGTIHTAREPTTALFATQLHLPASPFQTSPPSVTIPNPTCSLSAASTSKVKRGRERAGEETSTDRFADADADAGGMEVTNPRRILAVSLEHHAEHLSNVVQALAGSPPSPASTSLAGTTHSLALRTPYYRADVPVWLDLVGSPAAWAASFLSDEAREVLAVLGGLVLVFPLPRTGPETTTTRELIGQVGSVVRDGLGGWEWDGVRLAVGLGGADDTDEWDGLCVEAGMEFVHVSSAVPRASTGDKGARNEFGEKVGVERLREALESNDWAQDDDDDALVSSDDFGDFHVGRDDGGSPEGDEEGAELKPEDLDFGFDRADWQGLKKAIWTEARHRAACDADADTDAAATEEDGMPTRPKATGLDDDNDDEVAKVEGMMRRLQAVRDSSAGLGESQRRRMAVRAVAEVMREL</sequence>
<organism evidence="2 3">
    <name type="scientific">Drechmeria coniospora</name>
    <name type="common">Nematophagous fungus</name>
    <name type="synonym">Meria coniospora</name>
    <dbReference type="NCBI Taxonomy" id="98403"/>
    <lineage>
        <taxon>Eukaryota</taxon>
        <taxon>Fungi</taxon>
        <taxon>Dikarya</taxon>
        <taxon>Ascomycota</taxon>
        <taxon>Pezizomycotina</taxon>
        <taxon>Sordariomycetes</taxon>
        <taxon>Hypocreomycetidae</taxon>
        <taxon>Hypocreales</taxon>
        <taxon>Ophiocordycipitaceae</taxon>
        <taxon>Drechmeria</taxon>
    </lineage>
</organism>
<dbReference type="InterPro" id="IPR034627">
    <property type="entry name" value="Irc6"/>
</dbReference>
<evidence type="ECO:0000313" key="2">
    <source>
        <dbReference type="EMBL" id="KYK57218.1"/>
    </source>
</evidence>
<feature type="compositionally biased region" description="Basic and acidic residues" evidence="1">
    <location>
        <begin position="310"/>
        <end position="319"/>
    </location>
</feature>
<dbReference type="InParanoid" id="A0A151GJF8"/>
<protein>
    <recommendedName>
        <fullName evidence="4">Alpha and gamma adaptin binding protein p34</fullName>
    </recommendedName>
</protein>
<dbReference type="GO" id="GO:0016192">
    <property type="term" value="P:vesicle-mediated transport"/>
    <property type="evidence" value="ECO:0007669"/>
    <property type="project" value="InterPro"/>
</dbReference>
<gene>
    <name evidence="2" type="ORF">DCS_04225</name>
</gene>
<dbReference type="GO" id="GO:0030674">
    <property type="term" value="F:protein-macromolecule adaptor activity"/>
    <property type="evidence" value="ECO:0007669"/>
    <property type="project" value="TreeGrafter"/>
</dbReference>
<dbReference type="Gene3D" id="3.40.50.11960">
    <property type="match status" value="1"/>
</dbReference>
<reference evidence="2 3" key="1">
    <citation type="journal article" date="2016" name="Sci. Rep.">
        <title>Insights into Adaptations to a Near-Obligate Nematode Endoparasitic Lifestyle from the Finished Genome of Drechmeria coniospora.</title>
        <authorList>
            <person name="Zhang L."/>
            <person name="Zhou Z."/>
            <person name="Guo Q."/>
            <person name="Fokkens L."/>
            <person name="Miskei M."/>
            <person name="Pocsi I."/>
            <person name="Zhang W."/>
            <person name="Chen M."/>
            <person name="Wang L."/>
            <person name="Sun Y."/>
            <person name="Donzelli B.G."/>
            <person name="Gibson D.M."/>
            <person name="Nelson D.R."/>
            <person name="Luo J.G."/>
            <person name="Rep M."/>
            <person name="Liu H."/>
            <person name="Yang S."/>
            <person name="Wang J."/>
            <person name="Krasnoff S.B."/>
            <person name="Xu Y."/>
            <person name="Molnar I."/>
            <person name="Lin M."/>
        </authorList>
    </citation>
    <scope>NUCLEOTIDE SEQUENCE [LARGE SCALE GENOMIC DNA]</scope>
    <source>
        <strain evidence="2 3">ARSEF 6962</strain>
    </source>
</reference>
<comment type="caution">
    <text evidence="2">The sequence shown here is derived from an EMBL/GenBank/DDBJ whole genome shotgun (WGS) entry which is preliminary data.</text>
</comment>
<feature type="region of interest" description="Disordered" evidence="1">
    <location>
        <begin position="48"/>
        <end position="99"/>
    </location>
</feature>
<dbReference type="EMBL" id="LAYC01000002">
    <property type="protein sequence ID" value="KYK57218.1"/>
    <property type="molecule type" value="Genomic_DNA"/>
</dbReference>
<dbReference type="Pfam" id="PF10199">
    <property type="entry name" value="Adaptin_binding"/>
    <property type="match status" value="1"/>
</dbReference>
<evidence type="ECO:0000256" key="1">
    <source>
        <dbReference type="SAM" id="MobiDB-lite"/>
    </source>
</evidence>
<feature type="compositionally biased region" description="Acidic residues" evidence="1">
    <location>
        <begin position="365"/>
        <end position="377"/>
    </location>
</feature>
<dbReference type="PANTHER" id="PTHR28043">
    <property type="entry name" value="INCREASED RECOMBINATION CENTERS PROTEIN 6"/>
    <property type="match status" value="1"/>
</dbReference>
<dbReference type="PANTHER" id="PTHR28043:SF1">
    <property type="entry name" value="INCREASED RECOMBINATION CENTERS PROTEIN 6"/>
    <property type="match status" value="1"/>
</dbReference>
<dbReference type="AlphaFoldDB" id="A0A151GJF8"/>
<feature type="compositionally biased region" description="Basic and acidic residues" evidence="1">
    <location>
        <begin position="80"/>
        <end position="93"/>
    </location>
</feature>
<feature type="region of interest" description="Disordered" evidence="1">
    <location>
        <begin position="291"/>
        <end position="331"/>
    </location>
</feature>
<dbReference type="RefSeq" id="XP_040656570.1">
    <property type="nucleotide sequence ID" value="XM_040801537.1"/>
</dbReference>
<dbReference type="GeneID" id="63716868"/>
<dbReference type="Proteomes" id="UP000076580">
    <property type="component" value="Chromosome 02"/>
</dbReference>
<dbReference type="STRING" id="98403.A0A151GJF8"/>